<dbReference type="InterPro" id="IPR006076">
    <property type="entry name" value="FAD-dep_OxRdtase"/>
</dbReference>
<keyword evidence="2" id="KW-1133">Transmembrane helix</keyword>
<feature type="transmembrane region" description="Helical" evidence="2">
    <location>
        <begin position="6"/>
        <end position="27"/>
    </location>
</feature>
<protein>
    <submittedName>
        <fullName evidence="4">FAD-binding oxidoreductase</fullName>
    </submittedName>
</protein>
<dbReference type="PANTHER" id="PTHR13847">
    <property type="entry name" value="SARCOSINE DEHYDROGENASE-RELATED"/>
    <property type="match status" value="1"/>
</dbReference>
<organism evidence="4 5">
    <name type="scientific">Allobacillus halotolerans</name>
    <dbReference type="NCBI Taxonomy" id="570278"/>
    <lineage>
        <taxon>Bacteria</taxon>
        <taxon>Bacillati</taxon>
        <taxon>Bacillota</taxon>
        <taxon>Bacilli</taxon>
        <taxon>Bacillales</taxon>
        <taxon>Bacillaceae</taxon>
        <taxon>Allobacillus</taxon>
    </lineage>
</organism>
<dbReference type="EMBL" id="JAHLZF010000028">
    <property type="protein sequence ID" value="MBU6081985.1"/>
    <property type="molecule type" value="Genomic_DNA"/>
</dbReference>
<evidence type="ECO:0000313" key="5">
    <source>
        <dbReference type="Proteomes" id="UP000812672"/>
    </source>
</evidence>
<reference evidence="4 5" key="1">
    <citation type="journal article" date="2011" name="Int. J. Syst. Evol. Microbiol.">
        <title>Allobacillus halotolerans gen. nov., sp. nov. isolated from shrimp paste.</title>
        <authorList>
            <person name="Sheu S.Y."/>
            <person name="Arun A.B."/>
            <person name="Jiang S.R."/>
            <person name="Young C.C."/>
            <person name="Chen W.M."/>
        </authorList>
    </citation>
    <scope>NUCLEOTIDE SEQUENCE [LARGE SCALE GENOMIC DNA]</scope>
    <source>
        <strain evidence="4 5">LMG 24826</strain>
    </source>
</reference>
<keyword evidence="5" id="KW-1185">Reference proteome</keyword>
<evidence type="ECO:0000256" key="2">
    <source>
        <dbReference type="SAM" id="Phobius"/>
    </source>
</evidence>
<keyword evidence="2" id="KW-0812">Transmembrane</keyword>
<comment type="caution">
    <text evidence="4">The sequence shown here is derived from an EMBL/GenBank/DDBJ whole genome shotgun (WGS) entry which is preliminary data.</text>
</comment>
<sequence>MKKYEGIIVGAGIIGVSIAFHLTKLGYKNLLIIDKGGVASGVTGICPGGIRQQWGTEINCKMAKAATEFYEHINTHLEPEETIGYQSVGYMYTFHTEEAINNYRKQKDLQNELGIPTEFLTPNEVEKIIPGINKDDFALASYCATDGFVDDAYHVTNAFADAAKRAGAQVVNDEVEEILLEGSEVTGVRTKKRGELSADFVVNAAGLGSKELAASIGVDLPIEYEKRRILYTKRIEQRLIEPLLISFEKGFAAKQLSDGVIYMSYLGANPGTLSSFEFQMKAAEVGMELFPPLEQVEFSSYTDGTYDSTPDHQAILGDVDELSNYYQAVGMSGHGFMMAPIIGETVADLIAGKQPRIDISSLHLNRFKNNQLLNEPSVV</sequence>
<keyword evidence="1" id="KW-0560">Oxidoreductase</keyword>
<keyword evidence="2" id="KW-0472">Membrane</keyword>
<evidence type="ECO:0000313" key="4">
    <source>
        <dbReference type="EMBL" id="MBU6081985.1"/>
    </source>
</evidence>
<dbReference type="Pfam" id="PF01266">
    <property type="entry name" value="DAO"/>
    <property type="match status" value="1"/>
</dbReference>
<evidence type="ECO:0000259" key="3">
    <source>
        <dbReference type="Pfam" id="PF01266"/>
    </source>
</evidence>
<dbReference type="Proteomes" id="UP000812672">
    <property type="component" value="Unassembled WGS sequence"/>
</dbReference>
<proteinExistence type="predicted"/>
<dbReference type="PANTHER" id="PTHR13847:SF287">
    <property type="entry name" value="FAD-DEPENDENT OXIDOREDUCTASE DOMAIN-CONTAINING PROTEIN 1"/>
    <property type="match status" value="1"/>
</dbReference>
<accession>A0ABS6GSY2</accession>
<evidence type="ECO:0000256" key="1">
    <source>
        <dbReference type="ARBA" id="ARBA00023002"/>
    </source>
</evidence>
<feature type="domain" description="FAD dependent oxidoreductase" evidence="3">
    <location>
        <begin position="7"/>
        <end position="349"/>
    </location>
</feature>
<dbReference type="RefSeq" id="WP_216687931.1">
    <property type="nucleotide sequence ID" value="NZ_CAUPKR010000028.1"/>
</dbReference>
<name>A0ABS6GSY2_9BACI</name>
<gene>
    <name evidence="4" type="ORF">KQ486_13260</name>
</gene>